<evidence type="ECO:0000313" key="2">
    <source>
        <dbReference type="Proteomes" id="UP000284202"/>
    </source>
</evidence>
<name>A0A418T2F8_9RHOB</name>
<keyword evidence="2" id="KW-1185">Reference proteome</keyword>
<evidence type="ECO:0000313" key="1">
    <source>
        <dbReference type="EMBL" id="RJE87394.1"/>
    </source>
</evidence>
<organism evidence="1 2">
    <name type="scientific">Paracoccus onubensis</name>
    <dbReference type="NCBI Taxonomy" id="1675788"/>
    <lineage>
        <taxon>Bacteria</taxon>
        <taxon>Pseudomonadati</taxon>
        <taxon>Pseudomonadota</taxon>
        <taxon>Alphaproteobacteria</taxon>
        <taxon>Rhodobacterales</taxon>
        <taxon>Paracoccaceae</taxon>
        <taxon>Paracoccus</taxon>
    </lineage>
</organism>
<dbReference type="AlphaFoldDB" id="A0A418T2F8"/>
<accession>A0A418T2F8</accession>
<protein>
    <submittedName>
        <fullName evidence="1">Uncharacterized protein</fullName>
    </submittedName>
</protein>
<dbReference type="OrthoDB" id="7595944at2"/>
<comment type="caution">
    <text evidence="1">The sequence shown here is derived from an EMBL/GenBank/DDBJ whole genome shotgun (WGS) entry which is preliminary data.</text>
</comment>
<sequence length="222" mass="25858">MTAYGEFRRLYPVRFRQLKENAAFGRWDEVEFSYGRPRSDIRSESCHVAEETIKKTGRQLKKREREGVLNPLVASSALHLANQGKSLGIIRPQNTKFYWKKKSSTEIEGEREAYIKAARQISMFDEALDALEPTPYHFQFSFEDGNGKHRYSCADWEAHATFFRHRKLTSETQALDFLSGKFNDEYPRKGMMFALGNMAKRPQTWQLLGVLRVDYPLQDGLF</sequence>
<gene>
    <name evidence="1" type="ORF">D3P04_05060</name>
</gene>
<dbReference type="EMBL" id="QZCG01000003">
    <property type="protein sequence ID" value="RJE87394.1"/>
    <property type="molecule type" value="Genomic_DNA"/>
</dbReference>
<reference evidence="2" key="1">
    <citation type="submission" date="2018-09" db="EMBL/GenBank/DDBJ databases">
        <title>Acidovorax cavernicola nov. sp. isolated from Gruta de las Maravillas (Aracena, Spain).</title>
        <authorList>
            <person name="Jurado V."/>
            <person name="Gutierrez-Patricio S."/>
            <person name="Gonzalez-Pimentel J.L."/>
            <person name="Miller A.Z."/>
            <person name="Laiz L."/>
            <person name="Saiz-Jimenez C."/>
        </authorList>
    </citation>
    <scope>NUCLEOTIDE SEQUENCE [LARGE SCALE GENOMIC DNA]</scope>
    <source>
        <strain evidence="2">1011MAR3C25</strain>
    </source>
</reference>
<dbReference type="Proteomes" id="UP000284202">
    <property type="component" value="Unassembled WGS sequence"/>
</dbReference>
<proteinExistence type="predicted"/>